<dbReference type="EMBL" id="PZQS01000009">
    <property type="protein sequence ID" value="PVD24694.1"/>
    <property type="molecule type" value="Genomic_DNA"/>
</dbReference>
<evidence type="ECO:0000313" key="1">
    <source>
        <dbReference type="EMBL" id="PVD24694.1"/>
    </source>
</evidence>
<dbReference type="Proteomes" id="UP000245119">
    <property type="component" value="Linkage Group LG9"/>
</dbReference>
<proteinExistence type="predicted"/>
<evidence type="ECO:0000313" key="2">
    <source>
        <dbReference type="Proteomes" id="UP000245119"/>
    </source>
</evidence>
<gene>
    <name evidence="1" type="ORF">C0Q70_15179</name>
</gene>
<protein>
    <submittedName>
        <fullName evidence="1">Uncharacterized protein</fullName>
    </submittedName>
</protein>
<dbReference type="OrthoDB" id="8903066at2759"/>
<keyword evidence="2" id="KW-1185">Reference proteome</keyword>
<sequence length="68" mass="7813">MCTCCLGSLSRRGCARVSSRLKHLPTQPPLLLVLHIAKWITSRLHCSLYNLHAYVHTYKQTDACQYVR</sequence>
<name>A0A2T7NU59_POMCA</name>
<organism evidence="1 2">
    <name type="scientific">Pomacea canaliculata</name>
    <name type="common">Golden apple snail</name>
    <dbReference type="NCBI Taxonomy" id="400727"/>
    <lineage>
        <taxon>Eukaryota</taxon>
        <taxon>Metazoa</taxon>
        <taxon>Spiralia</taxon>
        <taxon>Lophotrochozoa</taxon>
        <taxon>Mollusca</taxon>
        <taxon>Gastropoda</taxon>
        <taxon>Caenogastropoda</taxon>
        <taxon>Architaenioglossa</taxon>
        <taxon>Ampullarioidea</taxon>
        <taxon>Ampullariidae</taxon>
        <taxon>Pomacea</taxon>
    </lineage>
</organism>
<accession>A0A2T7NU59</accession>
<dbReference type="AlphaFoldDB" id="A0A2T7NU59"/>
<reference evidence="1 2" key="1">
    <citation type="submission" date="2018-04" db="EMBL/GenBank/DDBJ databases">
        <title>The genome of golden apple snail Pomacea canaliculata provides insight into stress tolerance and invasive adaptation.</title>
        <authorList>
            <person name="Liu C."/>
            <person name="Liu B."/>
            <person name="Ren Y."/>
            <person name="Zhang Y."/>
            <person name="Wang H."/>
            <person name="Li S."/>
            <person name="Jiang F."/>
            <person name="Yin L."/>
            <person name="Zhang G."/>
            <person name="Qian W."/>
            <person name="Fan W."/>
        </authorList>
    </citation>
    <scope>NUCLEOTIDE SEQUENCE [LARGE SCALE GENOMIC DNA]</scope>
    <source>
        <strain evidence="1">SZHN2017</strain>
        <tissue evidence="1">Muscle</tissue>
    </source>
</reference>
<comment type="caution">
    <text evidence="1">The sequence shown here is derived from an EMBL/GenBank/DDBJ whole genome shotgun (WGS) entry which is preliminary data.</text>
</comment>